<dbReference type="AlphaFoldDB" id="A0A4R3L446"/>
<feature type="transmembrane region" description="Helical" evidence="1">
    <location>
        <begin position="37"/>
        <end position="59"/>
    </location>
</feature>
<dbReference type="Proteomes" id="UP000294599">
    <property type="component" value="Unassembled WGS sequence"/>
</dbReference>
<feature type="transmembrane region" description="Helical" evidence="1">
    <location>
        <begin position="6"/>
        <end position="25"/>
    </location>
</feature>
<keyword evidence="3" id="KW-1185">Reference proteome</keyword>
<evidence type="ECO:0008006" key="4">
    <source>
        <dbReference type="Google" id="ProtNLM"/>
    </source>
</evidence>
<gene>
    <name evidence="2" type="ORF">EDC25_12616</name>
</gene>
<accession>A0A4R3L446</accession>
<dbReference type="RefSeq" id="WP_123522874.1">
    <property type="nucleotide sequence ID" value="NZ_JBHLWF010000029.1"/>
</dbReference>
<proteinExistence type="predicted"/>
<dbReference type="EMBL" id="SMAF01000026">
    <property type="protein sequence ID" value="TCS93695.1"/>
    <property type="molecule type" value="Genomic_DNA"/>
</dbReference>
<feature type="transmembrane region" description="Helical" evidence="1">
    <location>
        <begin position="71"/>
        <end position="88"/>
    </location>
</feature>
<evidence type="ECO:0000256" key="1">
    <source>
        <dbReference type="SAM" id="Phobius"/>
    </source>
</evidence>
<comment type="caution">
    <text evidence="2">The sequence shown here is derived from an EMBL/GenBank/DDBJ whole genome shotgun (WGS) entry which is preliminary data.</text>
</comment>
<keyword evidence="1" id="KW-0812">Transmembrane</keyword>
<evidence type="ECO:0000313" key="2">
    <source>
        <dbReference type="EMBL" id="TCS93695.1"/>
    </source>
</evidence>
<sequence length="91" mass="8682">MEQFLPYIIQAISGLVGGNIAGLLAKAKSLGPILNSILGAVGGIGAAQGAQAAGILEAIGLGSMGGTGADIGLGAIGGLVLPLLGSLFKKK</sequence>
<keyword evidence="1" id="KW-1133">Transmembrane helix</keyword>
<evidence type="ECO:0000313" key="3">
    <source>
        <dbReference type="Proteomes" id="UP000294599"/>
    </source>
</evidence>
<keyword evidence="1" id="KW-0472">Membrane</keyword>
<dbReference type="OrthoDB" id="7028560at2"/>
<reference evidence="2 3" key="1">
    <citation type="submission" date="2019-03" db="EMBL/GenBank/DDBJ databases">
        <title>Genomic Encyclopedia of Type Strains, Phase IV (KMG-IV): sequencing the most valuable type-strain genomes for metagenomic binning, comparative biology and taxonomic classification.</title>
        <authorList>
            <person name="Goeker M."/>
        </authorList>
    </citation>
    <scope>NUCLEOTIDE SEQUENCE [LARGE SCALE GENOMIC DNA]</scope>
    <source>
        <strain evidence="2 3">DSM 21944</strain>
    </source>
</reference>
<protein>
    <recommendedName>
        <fullName evidence="4">DNA methyltransferase</fullName>
    </recommendedName>
</protein>
<organism evidence="2 3">
    <name type="scientific">Pseudofulvimonas gallinarii</name>
    <dbReference type="NCBI Taxonomy" id="634155"/>
    <lineage>
        <taxon>Bacteria</taxon>
        <taxon>Pseudomonadati</taxon>
        <taxon>Pseudomonadota</taxon>
        <taxon>Gammaproteobacteria</taxon>
        <taxon>Lysobacterales</taxon>
        <taxon>Rhodanobacteraceae</taxon>
        <taxon>Pseudofulvimonas</taxon>
    </lineage>
</organism>
<name>A0A4R3L446_9GAMM</name>